<keyword evidence="2" id="KW-1185">Reference proteome</keyword>
<organism evidence="1 2">
    <name type="scientific">Pukyongiella litopenaei</name>
    <dbReference type="NCBI Taxonomy" id="2605946"/>
    <lineage>
        <taxon>Bacteria</taxon>
        <taxon>Pseudomonadati</taxon>
        <taxon>Pseudomonadota</taxon>
        <taxon>Alphaproteobacteria</taxon>
        <taxon>Rhodobacterales</taxon>
        <taxon>Paracoccaceae</taxon>
        <taxon>Pukyongiella</taxon>
    </lineage>
</organism>
<dbReference type="Proteomes" id="UP000237655">
    <property type="component" value="Chromosome"/>
</dbReference>
<accession>A0A2S0MNW1</accession>
<name>A0A2S0MNW1_9RHOB</name>
<dbReference type="KEGG" id="thas:C6Y53_07515"/>
<dbReference type="EMBL" id="CP027665">
    <property type="protein sequence ID" value="AVO37564.2"/>
    <property type="molecule type" value="Genomic_DNA"/>
</dbReference>
<evidence type="ECO:0000313" key="2">
    <source>
        <dbReference type="Proteomes" id="UP000237655"/>
    </source>
</evidence>
<proteinExistence type="predicted"/>
<reference evidence="2" key="1">
    <citation type="submission" date="2018-03" db="EMBL/GenBank/DDBJ databases">
        <title>Genomic analysis of the strain SH-1 isolated from shrimp intestine.</title>
        <authorList>
            <person name="Kim Y.-S."/>
            <person name="Kim S.-E."/>
            <person name="Kim K.-H."/>
        </authorList>
    </citation>
    <scope>NUCLEOTIDE SEQUENCE [LARGE SCALE GENOMIC DNA]</scope>
    <source>
        <strain evidence="2">SH-1</strain>
    </source>
</reference>
<sequence length="352" mass="38119">MPSLMRGFAAVLWLFLAHPLGAAEFGILPEAMPGEARSSATRAVWERMAGFDAVRRGDELILKDFFPIQLEDGSYVIHGLGVRVKEATVNVRGRQNTMLEILDVQEFGPVWDMIGSHGIEIGGFIGGGISGLDQSLRTTLGGKPNRLRNGYSIRITGAKPFEDANGNRAYRLIGIGLSFRPGIGGRGRWVVAEAGAAQEDPEAVFAEALKAFRTRLRSGACAIDAKEMYETELMLEGLNKAAGREGLPFNLRSEWEAACAIEQEGPVAKPALERLAMLRHGTCADVEGGAGETVQQQAEALSRQVPPSRYMGFARIGVFDILNPERIGLSKAEGAERKACLLQYLEDDLFAG</sequence>
<evidence type="ECO:0000313" key="1">
    <source>
        <dbReference type="EMBL" id="AVO37564.2"/>
    </source>
</evidence>
<gene>
    <name evidence="1" type="ORF">C6Y53_07515</name>
</gene>
<protein>
    <submittedName>
        <fullName evidence="1">Uncharacterized protein</fullName>
    </submittedName>
</protein>
<dbReference type="AlphaFoldDB" id="A0A2S0MNW1"/>
<dbReference type="RefSeq" id="WP_149615490.1">
    <property type="nucleotide sequence ID" value="NZ_CP027665.1"/>
</dbReference>